<dbReference type="SUPFAM" id="SSF69593">
    <property type="entry name" value="Glycerol-3-phosphate (1)-acyltransferase"/>
    <property type="match status" value="1"/>
</dbReference>
<evidence type="ECO:0000256" key="2">
    <source>
        <dbReference type="ARBA" id="ARBA00022516"/>
    </source>
</evidence>
<evidence type="ECO:0000256" key="3">
    <source>
        <dbReference type="ARBA" id="ARBA00022679"/>
    </source>
</evidence>
<evidence type="ECO:0000256" key="4">
    <source>
        <dbReference type="ARBA" id="ARBA00023098"/>
    </source>
</evidence>
<organism evidence="7 8">
    <name type="scientific">Amycolatopsis alkalitolerans</name>
    <dbReference type="NCBI Taxonomy" id="2547244"/>
    <lineage>
        <taxon>Bacteria</taxon>
        <taxon>Bacillati</taxon>
        <taxon>Actinomycetota</taxon>
        <taxon>Actinomycetes</taxon>
        <taxon>Pseudonocardiales</taxon>
        <taxon>Pseudonocardiaceae</taxon>
        <taxon>Amycolatopsis</taxon>
    </lineage>
</organism>
<name>A0A5C4M5K3_9PSEU</name>
<keyword evidence="3 7" id="KW-0808">Transferase</keyword>
<dbReference type="Pfam" id="PF01553">
    <property type="entry name" value="Acyltransferase"/>
    <property type="match status" value="1"/>
</dbReference>
<dbReference type="InterPro" id="IPR002123">
    <property type="entry name" value="Plipid/glycerol_acylTrfase"/>
</dbReference>
<comment type="caution">
    <text evidence="7">The sequence shown here is derived from an EMBL/GenBank/DDBJ whole genome shotgun (WGS) entry which is preliminary data.</text>
</comment>
<gene>
    <name evidence="7" type="ORF">FG385_04480</name>
</gene>
<dbReference type="SMART" id="SM00563">
    <property type="entry name" value="PlsC"/>
    <property type="match status" value="1"/>
</dbReference>
<dbReference type="AlphaFoldDB" id="A0A5C4M5K3"/>
<dbReference type="Proteomes" id="UP000305546">
    <property type="component" value="Unassembled WGS sequence"/>
</dbReference>
<evidence type="ECO:0000256" key="5">
    <source>
        <dbReference type="ARBA" id="ARBA00023315"/>
    </source>
</evidence>
<keyword evidence="4" id="KW-0443">Lipid metabolism</keyword>
<evidence type="ECO:0000313" key="7">
    <source>
        <dbReference type="EMBL" id="TNC28535.1"/>
    </source>
</evidence>
<dbReference type="EMBL" id="VDFW01000003">
    <property type="protein sequence ID" value="TNC28535.1"/>
    <property type="molecule type" value="Genomic_DNA"/>
</dbReference>
<reference evidence="7 8" key="1">
    <citation type="submission" date="2019-06" db="EMBL/GenBank/DDBJ databases">
        <title>Amycolatopsis alkalitolerans sp. nov., isolated from Gastrodia elata Blume.</title>
        <authorList>
            <person name="Narsing Rao M.P."/>
            <person name="Li W.J."/>
        </authorList>
    </citation>
    <scope>NUCLEOTIDE SEQUENCE [LARGE SCALE GENOMIC DNA]</scope>
    <source>
        <strain evidence="7 8">SYSUP0005</strain>
    </source>
</reference>
<keyword evidence="5 7" id="KW-0012">Acyltransferase</keyword>
<protein>
    <submittedName>
        <fullName evidence="7">1-acyl-sn-glycerol-3-phosphate acyltransferase</fullName>
    </submittedName>
</protein>
<dbReference type="GO" id="GO:0003841">
    <property type="term" value="F:1-acylglycerol-3-phosphate O-acyltransferase activity"/>
    <property type="evidence" value="ECO:0007669"/>
    <property type="project" value="TreeGrafter"/>
</dbReference>
<keyword evidence="2" id="KW-0444">Lipid biosynthesis</keyword>
<dbReference type="OrthoDB" id="5184723at2"/>
<evidence type="ECO:0000313" key="8">
    <source>
        <dbReference type="Proteomes" id="UP000305546"/>
    </source>
</evidence>
<evidence type="ECO:0000256" key="1">
    <source>
        <dbReference type="ARBA" id="ARBA00005189"/>
    </source>
</evidence>
<feature type="domain" description="Phospholipid/glycerol acyltransferase" evidence="6">
    <location>
        <begin position="50"/>
        <end position="163"/>
    </location>
</feature>
<comment type="pathway">
    <text evidence="1">Lipid metabolism.</text>
</comment>
<evidence type="ECO:0000259" key="6">
    <source>
        <dbReference type="SMART" id="SM00563"/>
    </source>
</evidence>
<accession>A0A5C4M5K3</accession>
<proteinExistence type="predicted"/>
<keyword evidence="8" id="KW-1185">Reference proteome</keyword>
<dbReference type="CDD" id="cd07989">
    <property type="entry name" value="LPLAT_AGPAT-like"/>
    <property type="match status" value="1"/>
</dbReference>
<dbReference type="PANTHER" id="PTHR10434:SF64">
    <property type="entry name" value="1-ACYL-SN-GLYCEROL-3-PHOSPHATE ACYLTRANSFERASE-RELATED"/>
    <property type="match status" value="1"/>
</dbReference>
<sequence length="226" mass="24405">MRRWRGALAASGSAARGGELRSSARRLLTELGVEVVTDAERLSVPGARGTLIVANHLSWLDIVAALAIEPTAFLAKREVGRWPVVGGLARRCGTRFIDRHQLRGLPAVVVDVASTLRSGRSVLVFPEGTTWCGSHGGGTFRRAAFQAAIDARAPIRPVTLGYRQGGEPSTVASFVGEDTLLNSLRRVVRARDLRVEVEVHEAFEPYADRRELAARAEAAVRQAAHV</sequence>
<dbReference type="PANTHER" id="PTHR10434">
    <property type="entry name" value="1-ACYL-SN-GLYCEROL-3-PHOSPHATE ACYLTRANSFERASE"/>
    <property type="match status" value="1"/>
</dbReference>
<dbReference type="GO" id="GO:0006654">
    <property type="term" value="P:phosphatidic acid biosynthetic process"/>
    <property type="evidence" value="ECO:0007669"/>
    <property type="project" value="TreeGrafter"/>
</dbReference>